<dbReference type="Gene3D" id="3.40.50.1820">
    <property type="entry name" value="alpha/beta hydrolase"/>
    <property type="match status" value="1"/>
</dbReference>
<dbReference type="RefSeq" id="WP_024029711.1">
    <property type="nucleotide sequence ID" value="NZ_ALAN01000096.1"/>
</dbReference>
<keyword evidence="3" id="KW-1185">Reference proteome</keyword>
<feature type="domain" description="AB hydrolase-1" evidence="1">
    <location>
        <begin position="20"/>
        <end position="130"/>
    </location>
</feature>
<dbReference type="GO" id="GO:0016020">
    <property type="term" value="C:membrane"/>
    <property type="evidence" value="ECO:0007669"/>
    <property type="project" value="TreeGrafter"/>
</dbReference>
<evidence type="ECO:0000259" key="1">
    <source>
        <dbReference type="Pfam" id="PF00561"/>
    </source>
</evidence>
<dbReference type="InterPro" id="IPR000073">
    <property type="entry name" value="AB_hydrolase_1"/>
</dbReference>
<dbReference type="GO" id="GO:0046464">
    <property type="term" value="P:acylglycerol catabolic process"/>
    <property type="evidence" value="ECO:0007669"/>
    <property type="project" value="TreeGrafter"/>
</dbReference>
<dbReference type="AlphaFoldDB" id="A0AB94IKA4"/>
<protein>
    <submittedName>
        <fullName evidence="2">Alpha/beta hydrolase</fullName>
    </submittedName>
</protein>
<dbReference type="SUPFAM" id="SSF53474">
    <property type="entry name" value="alpha/beta-Hydrolases"/>
    <property type="match status" value="1"/>
</dbReference>
<proteinExistence type="predicted"/>
<gene>
    <name evidence="2" type="ORF">BAVI_17667</name>
</gene>
<dbReference type="Pfam" id="PF00561">
    <property type="entry name" value="Abhydrolase_1"/>
    <property type="match status" value="2"/>
</dbReference>
<dbReference type="PRINTS" id="PR00111">
    <property type="entry name" value="ABHYDROLASE"/>
</dbReference>
<organism evidence="2 3">
    <name type="scientific">Neobacillus vireti LMG 21834</name>
    <dbReference type="NCBI Taxonomy" id="1131730"/>
    <lineage>
        <taxon>Bacteria</taxon>
        <taxon>Bacillati</taxon>
        <taxon>Bacillota</taxon>
        <taxon>Bacilli</taxon>
        <taxon>Bacillales</taxon>
        <taxon>Bacillaceae</taxon>
        <taxon>Neobacillus</taxon>
    </lineage>
</organism>
<dbReference type="InterPro" id="IPR029058">
    <property type="entry name" value="AB_hydrolase_fold"/>
</dbReference>
<evidence type="ECO:0000313" key="2">
    <source>
        <dbReference type="EMBL" id="ETI67413.1"/>
    </source>
</evidence>
<dbReference type="Proteomes" id="UP000018877">
    <property type="component" value="Unassembled WGS sequence"/>
</dbReference>
<feature type="domain" description="AB hydrolase-1" evidence="1">
    <location>
        <begin position="188"/>
        <end position="242"/>
    </location>
</feature>
<comment type="caution">
    <text evidence="2">The sequence shown here is derived from an EMBL/GenBank/DDBJ whole genome shotgun (WGS) entry which is preliminary data.</text>
</comment>
<dbReference type="PANTHER" id="PTHR43798">
    <property type="entry name" value="MONOACYLGLYCEROL LIPASE"/>
    <property type="match status" value="1"/>
</dbReference>
<dbReference type="GO" id="GO:0047372">
    <property type="term" value="F:monoacylglycerol lipase activity"/>
    <property type="evidence" value="ECO:0007669"/>
    <property type="project" value="TreeGrafter"/>
</dbReference>
<dbReference type="EMBL" id="ALAN01000096">
    <property type="protein sequence ID" value="ETI67413.1"/>
    <property type="molecule type" value="Genomic_DNA"/>
</dbReference>
<dbReference type="PANTHER" id="PTHR43798:SF5">
    <property type="entry name" value="MONOACYLGLYCEROL LIPASE ABHD6"/>
    <property type="match status" value="1"/>
</dbReference>
<reference evidence="2 3" key="1">
    <citation type="journal article" date="2014" name="Environ. Microbiol.">
        <title>The nitrate-ammonifying and nosZ-carrying bacterium Bacillus vireti is a potent source and sink for nitric and nitrous oxide under high nitrate conditions.</title>
        <authorList>
            <person name="Mania D."/>
            <person name="Heylen K."/>
            <person name="van Spanning R.J."/>
            <person name="Frostegard A."/>
        </authorList>
    </citation>
    <scope>NUCLEOTIDE SEQUENCE [LARGE SCALE GENOMIC DNA]</scope>
    <source>
        <strain evidence="2 3">LMG 21834</strain>
    </source>
</reference>
<accession>A0AB94IKA4</accession>
<name>A0AB94IKA4_9BACI</name>
<dbReference type="InterPro" id="IPR050266">
    <property type="entry name" value="AB_hydrolase_sf"/>
</dbReference>
<keyword evidence="2" id="KW-0378">Hydrolase</keyword>
<evidence type="ECO:0000313" key="3">
    <source>
        <dbReference type="Proteomes" id="UP000018877"/>
    </source>
</evidence>
<sequence>MRKLIRDIKVKVEVKGTGDAVVFVHGLGGDLNIWHSQVSACSPHLKTVTYDLRGSGLTDVSHPDYSIEVFVEDLKALLDSEMIEGAHIVAHSMGTMIAEHFAVVYPEAVKSLTLIGGFTEPPEGARKALADRSTLVRENGMESIADAILEGGFSSFSKSNQVMMGLVRSLLLKNDAEGYAASCRALAEAKAISHQNVKVPVLLIVGDEDKTTPLSMSKALYNSFPNADLEVLPNCGHWATIEMTNEVNAAVLKFINRI</sequence>